<evidence type="ECO:0000313" key="7">
    <source>
        <dbReference type="RefSeq" id="XP_004324418.1"/>
    </source>
</evidence>
<gene>
    <name evidence="7" type="primary">HMGN5</name>
</gene>
<feature type="compositionally biased region" description="Basic and acidic residues" evidence="5">
    <location>
        <begin position="105"/>
        <end position="118"/>
    </location>
</feature>
<evidence type="ECO:0000256" key="3">
    <source>
        <dbReference type="ARBA" id="ARBA00023125"/>
    </source>
</evidence>
<dbReference type="GO" id="GO:0005634">
    <property type="term" value="C:nucleus"/>
    <property type="evidence" value="ECO:0007669"/>
    <property type="project" value="UniProtKB-SubCell"/>
</dbReference>
<dbReference type="InterPro" id="IPR040164">
    <property type="entry name" value="HMGN5"/>
</dbReference>
<evidence type="ECO:0000256" key="1">
    <source>
        <dbReference type="ARBA" id="ARBA00004123"/>
    </source>
</evidence>
<keyword evidence="6" id="KW-1185">Reference proteome</keyword>
<proteinExistence type="inferred from homology"/>
<evidence type="ECO:0000256" key="2">
    <source>
        <dbReference type="ARBA" id="ARBA00007696"/>
    </source>
</evidence>
<organism evidence="6 7">
    <name type="scientific">Tursiops truncatus</name>
    <name type="common">Atlantic bottle-nosed dolphin</name>
    <name type="synonym">Delphinus truncatus</name>
    <dbReference type="NCBI Taxonomy" id="9739"/>
    <lineage>
        <taxon>Eukaryota</taxon>
        <taxon>Metazoa</taxon>
        <taxon>Chordata</taxon>
        <taxon>Craniata</taxon>
        <taxon>Vertebrata</taxon>
        <taxon>Euteleostomi</taxon>
        <taxon>Mammalia</taxon>
        <taxon>Eutheria</taxon>
        <taxon>Laurasiatheria</taxon>
        <taxon>Artiodactyla</taxon>
        <taxon>Whippomorpha</taxon>
        <taxon>Cetacea</taxon>
        <taxon>Odontoceti</taxon>
        <taxon>Delphinidae</taxon>
        <taxon>Tursiops</taxon>
    </lineage>
</organism>
<dbReference type="InParanoid" id="A0A2U3V6V4"/>
<dbReference type="AlphaFoldDB" id="A0A2U3V6V4"/>
<feature type="compositionally biased region" description="Basic and acidic residues" evidence="5">
    <location>
        <begin position="1"/>
        <end position="18"/>
    </location>
</feature>
<keyword evidence="3" id="KW-0238">DNA-binding</keyword>
<dbReference type="OrthoDB" id="9540224at2759"/>
<dbReference type="PANTHER" id="PTHR23145">
    <property type="entry name" value="NUCLEOSOMAL BINDING PROTEIN 1"/>
    <property type="match status" value="1"/>
</dbReference>
<dbReference type="CTD" id="79366"/>
<dbReference type="SMART" id="SM00527">
    <property type="entry name" value="HMG17"/>
    <property type="match status" value="1"/>
</dbReference>
<evidence type="ECO:0000256" key="5">
    <source>
        <dbReference type="SAM" id="MobiDB-lite"/>
    </source>
</evidence>
<dbReference type="PANTHER" id="PTHR23145:SF6">
    <property type="entry name" value="HIGH MOBILITY GROUP NUCLEOSOME-BINDING DOMAIN-CONTAINING PROTEIN 5"/>
    <property type="match status" value="1"/>
</dbReference>
<dbReference type="InterPro" id="IPR000079">
    <property type="entry name" value="HMGN_fam"/>
</dbReference>
<dbReference type="PRINTS" id="PR00925">
    <property type="entry name" value="NONHISHMG17"/>
</dbReference>
<feature type="region of interest" description="Disordered" evidence="5">
    <location>
        <begin position="1"/>
        <end position="57"/>
    </location>
</feature>
<evidence type="ECO:0000313" key="6">
    <source>
        <dbReference type="Proteomes" id="UP000245320"/>
    </source>
</evidence>
<comment type="subcellular location">
    <subcellularLocation>
        <location evidence="1">Nucleus</location>
    </subcellularLocation>
</comment>
<accession>A0A2U3V6V4</accession>
<name>A0A2U3V6V4_TURTR</name>
<feature type="region of interest" description="Disordered" evidence="5">
    <location>
        <begin position="95"/>
        <end position="118"/>
    </location>
</feature>
<dbReference type="Pfam" id="PF01101">
    <property type="entry name" value="HMG14_17"/>
    <property type="match status" value="1"/>
</dbReference>
<feature type="compositionally biased region" description="Basic residues" evidence="5">
    <location>
        <begin position="37"/>
        <end position="46"/>
    </location>
</feature>
<reference evidence="7" key="1">
    <citation type="submission" date="2025-08" db="UniProtKB">
        <authorList>
            <consortium name="RefSeq"/>
        </authorList>
    </citation>
    <scope>IDENTIFICATION</scope>
    <source>
        <tissue evidence="7">Spleen</tissue>
    </source>
</reference>
<dbReference type="GO" id="GO:0006325">
    <property type="term" value="P:chromatin organization"/>
    <property type="evidence" value="ECO:0007669"/>
    <property type="project" value="InterPro"/>
</dbReference>
<dbReference type="GeneID" id="101335882"/>
<keyword evidence="4" id="KW-0539">Nucleus</keyword>
<dbReference type="GO" id="GO:0031492">
    <property type="term" value="F:nucleosomal DNA binding"/>
    <property type="evidence" value="ECO:0007669"/>
    <property type="project" value="InterPro"/>
</dbReference>
<dbReference type="Proteomes" id="UP000245320">
    <property type="component" value="Chromosome X"/>
</dbReference>
<sequence length="118" mass="13244">MPKRKAADQGDMRQEPKRRSARLSALPVPITPELKSKRTSTPRKMKAKNDMMGKNTDASAKAIAKAIAETKKEVVKEEYNSETAENGEANLIETSASEKEIEEIKEEKIEDIKEERGE</sequence>
<protein>
    <submittedName>
        <fullName evidence="7">High mobility group nucleosome-binding domain-containing protein 5</fullName>
    </submittedName>
</protein>
<feature type="non-terminal residue" evidence="7">
    <location>
        <position position="118"/>
    </location>
</feature>
<dbReference type="GO" id="GO:0000785">
    <property type="term" value="C:chromatin"/>
    <property type="evidence" value="ECO:0007669"/>
    <property type="project" value="InterPro"/>
</dbReference>
<evidence type="ECO:0000256" key="4">
    <source>
        <dbReference type="ARBA" id="ARBA00023242"/>
    </source>
</evidence>
<dbReference type="RefSeq" id="XP_004324418.1">
    <property type="nucleotide sequence ID" value="XM_004324370.2"/>
</dbReference>
<comment type="similarity">
    <text evidence="2">Belongs to the HMGN family.</text>
</comment>